<comment type="caution">
    <text evidence="5">The sequence shown here is derived from an EMBL/GenBank/DDBJ whole genome shotgun (WGS) entry which is preliminary data.</text>
</comment>
<evidence type="ECO:0000256" key="3">
    <source>
        <dbReference type="ARBA" id="ARBA00022829"/>
    </source>
</evidence>
<keyword evidence="1" id="KW-0963">Cytoplasm</keyword>
<dbReference type="Gene3D" id="1.10.10.10">
    <property type="entry name" value="Winged helix-like DNA-binding domain superfamily/Winged helix DNA-binding domain"/>
    <property type="match status" value="2"/>
</dbReference>
<evidence type="ECO:0000313" key="6">
    <source>
        <dbReference type="Proteomes" id="UP000177697"/>
    </source>
</evidence>
<sequence>MNIESQIEAILFYKNEPLEIKKLSQLLNTNEAEIKEALQNLSKSLEGRGICLIQTPDEVSLATAPLAKDLIDQITKDEMSKEIGKAGLETLSIILYNGPVTRREIDYIRGVNSTFILRNLCIRGLVERELDQKDQRIFRYKGSLSLLAHLGIKTIEELPEFELLKNKVEGSKAVAEENVE</sequence>
<dbReference type="Proteomes" id="UP000177697">
    <property type="component" value="Unassembled WGS sequence"/>
</dbReference>
<dbReference type="InterPro" id="IPR036388">
    <property type="entry name" value="WH-like_DNA-bd_sf"/>
</dbReference>
<evidence type="ECO:0000256" key="1">
    <source>
        <dbReference type="ARBA" id="ARBA00022490"/>
    </source>
</evidence>
<dbReference type="PANTHER" id="PTHR34298:SF2">
    <property type="entry name" value="SEGREGATION AND CONDENSATION PROTEIN B"/>
    <property type="match status" value="1"/>
</dbReference>
<protein>
    <recommendedName>
        <fullName evidence="7">SMC-Scp complex subunit ScpB</fullName>
    </recommendedName>
</protein>
<proteinExistence type="predicted"/>
<evidence type="ECO:0000256" key="2">
    <source>
        <dbReference type="ARBA" id="ARBA00022618"/>
    </source>
</evidence>
<dbReference type="GO" id="GO:0051301">
    <property type="term" value="P:cell division"/>
    <property type="evidence" value="ECO:0007669"/>
    <property type="project" value="UniProtKB-KW"/>
</dbReference>
<evidence type="ECO:0000256" key="4">
    <source>
        <dbReference type="ARBA" id="ARBA00023306"/>
    </source>
</evidence>
<keyword evidence="2" id="KW-0132">Cell division</keyword>
<dbReference type="EMBL" id="MHWW01000001">
    <property type="protein sequence ID" value="OHB16527.1"/>
    <property type="molecule type" value="Genomic_DNA"/>
</dbReference>
<dbReference type="SUPFAM" id="SSF46785">
    <property type="entry name" value="Winged helix' DNA-binding domain"/>
    <property type="match status" value="2"/>
</dbReference>
<dbReference type="InterPro" id="IPR005234">
    <property type="entry name" value="ScpB_csome_segregation"/>
</dbReference>
<reference evidence="5 6" key="1">
    <citation type="journal article" date="2016" name="Nat. Commun.">
        <title>Thousands of microbial genomes shed light on interconnected biogeochemical processes in an aquifer system.</title>
        <authorList>
            <person name="Anantharaman K."/>
            <person name="Brown C.T."/>
            <person name="Hug L.A."/>
            <person name="Sharon I."/>
            <person name="Castelle C.J."/>
            <person name="Probst A.J."/>
            <person name="Thomas B.C."/>
            <person name="Singh A."/>
            <person name="Wilkins M.J."/>
            <person name="Karaoz U."/>
            <person name="Brodie E.L."/>
            <person name="Williams K.H."/>
            <person name="Hubbard S.S."/>
            <person name="Banfield J.F."/>
        </authorList>
    </citation>
    <scope>NUCLEOTIDE SEQUENCE [LARGE SCALE GENOMIC DNA]</scope>
</reference>
<dbReference type="PANTHER" id="PTHR34298">
    <property type="entry name" value="SEGREGATION AND CONDENSATION PROTEIN B"/>
    <property type="match status" value="1"/>
</dbReference>
<gene>
    <name evidence="5" type="ORF">A2431_04260</name>
</gene>
<accession>A0A1G2V4G5</accession>
<evidence type="ECO:0000313" key="5">
    <source>
        <dbReference type="EMBL" id="OHB16527.1"/>
    </source>
</evidence>
<dbReference type="GO" id="GO:0051304">
    <property type="term" value="P:chromosome separation"/>
    <property type="evidence" value="ECO:0007669"/>
    <property type="project" value="InterPro"/>
</dbReference>
<dbReference type="InterPro" id="IPR036390">
    <property type="entry name" value="WH_DNA-bd_sf"/>
</dbReference>
<name>A0A1G2V4G5_9BACT</name>
<evidence type="ECO:0008006" key="7">
    <source>
        <dbReference type="Google" id="ProtNLM"/>
    </source>
</evidence>
<organism evidence="5 6">
    <name type="scientific">Candidatus Zambryskibacteria bacterium RIFOXYC1_FULL_39_10</name>
    <dbReference type="NCBI Taxonomy" id="1802779"/>
    <lineage>
        <taxon>Bacteria</taxon>
        <taxon>Candidatus Zambryskiibacteriota</taxon>
    </lineage>
</organism>
<keyword evidence="3" id="KW-0159">Chromosome partition</keyword>
<dbReference type="Pfam" id="PF04079">
    <property type="entry name" value="SMC_ScpB"/>
    <property type="match status" value="1"/>
</dbReference>
<keyword evidence="4" id="KW-0131">Cell cycle</keyword>
<dbReference type="AlphaFoldDB" id="A0A1G2V4G5"/>